<gene>
    <name evidence="1" type="ORF">GO986_17265</name>
</gene>
<dbReference type="EMBL" id="WQLB01000029">
    <property type="protein sequence ID" value="MVN88494.1"/>
    <property type="molecule type" value="Genomic_DNA"/>
</dbReference>
<dbReference type="InterPro" id="IPR029058">
    <property type="entry name" value="AB_hydrolase_fold"/>
</dbReference>
<comment type="caution">
    <text evidence="1">The sequence shown here is derived from an EMBL/GenBank/DDBJ whole genome shotgun (WGS) entry which is preliminary data.</text>
</comment>
<accession>A0A7C9HTD3</accession>
<name>A0A7C9HTD3_9DEIO</name>
<proteinExistence type="predicted"/>
<organism evidence="1 2">
    <name type="scientific">Deinococcus arboris</name>
    <dbReference type="NCBI Taxonomy" id="2682977"/>
    <lineage>
        <taxon>Bacteria</taxon>
        <taxon>Thermotogati</taxon>
        <taxon>Deinococcota</taxon>
        <taxon>Deinococci</taxon>
        <taxon>Deinococcales</taxon>
        <taxon>Deinococcaceae</taxon>
        <taxon>Deinococcus</taxon>
    </lineage>
</organism>
<dbReference type="InterPro" id="IPR000801">
    <property type="entry name" value="Esterase-like"/>
</dbReference>
<dbReference type="Gene3D" id="3.40.50.1820">
    <property type="entry name" value="alpha/beta hydrolase"/>
    <property type="match status" value="1"/>
</dbReference>
<sequence>MGCQLWSVDVRQCAREKHPMLVTMRVSPIRLSAALLSLTLLTPAFAGGAGGPRALMPDFSAVTPWPIDCHAAPTLTDGCRLRVPIPAGTMLPTTGQFKIVPGTNQLTVLYRAAAGTGRPILCCGLQIPLAPLPSTDVWAATVKVNNLNRAVISLQVLTEAYSPLTPTTVWRGPQAPAPVPRPGVLAGQIDRFSLTSDSVIGPRDIRVYTPPRWTNAERLPAVYMADGQAVEEFARTLEAAMARGTAPRVILVGISSAQSTGVTGSDPLKDHRALEYLEGLPGGAASFAAHEQFVLSMVLPHVEQTYHLSTRPQGRVVAGFSNGAAWAISMAARHPQVFRGVVAMSPGSGGAQNAPHPATRVFVEAGTLEPLFLNSARTYAANTRLAGNPTHLEVRVGGHDEAVWRDVFPSGVAFALNH</sequence>
<dbReference type="InterPro" id="IPR050583">
    <property type="entry name" value="Mycobacterial_A85_antigen"/>
</dbReference>
<evidence type="ECO:0008006" key="3">
    <source>
        <dbReference type="Google" id="ProtNLM"/>
    </source>
</evidence>
<evidence type="ECO:0000313" key="1">
    <source>
        <dbReference type="EMBL" id="MVN88494.1"/>
    </source>
</evidence>
<dbReference type="PANTHER" id="PTHR48098:SF6">
    <property type="entry name" value="FERRI-BACILLIBACTIN ESTERASE BESA"/>
    <property type="match status" value="1"/>
</dbReference>
<dbReference type="Pfam" id="PF00756">
    <property type="entry name" value="Esterase"/>
    <property type="match status" value="1"/>
</dbReference>
<dbReference type="AlphaFoldDB" id="A0A7C9HTD3"/>
<dbReference type="SUPFAM" id="SSF53474">
    <property type="entry name" value="alpha/beta-Hydrolases"/>
    <property type="match status" value="1"/>
</dbReference>
<reference evidence="1 2" key="1">
    <citation type="submission" date="2019-12" db="EMBL/GenBank/DDBJ databases">
        <title>Deinococcus sp. HMF7620 Genome sequencing and assembly.</title>
        <authorList>
            <person name="Kang H."/>
            <person name="Kim H."/>
            <person name="Joh K."/>
        </authorList>
    </citation>
    <scope>NUCLEOTIDE SEQUENCE [LARGE SCALE GENOMIC DNA]</scope>
    <source>
        <strain evidence="1 2">HMF7620</strain>
    </source>
</reference>
<dbReference type="PANTHER" id="PTHR48098">
    <property type="entry name" value="ENTEROCHELIN ESTERASE-RELATED"/>
    <property type="match status" value="1"/>
</dbReference>
<keyword evidence="2" id="KW-1185">Reference proteome</keyword>
<protein>
    <recommendedName>
        <fullName evidence="3">Esterase</fullName>
    </recommendedName>
</protein>
<evidence type="ECO:0000313" key="2">
    <source>
        <dbReference type="Proteomes" id="UP000483286"/>
    </source>
</evidence>
<dbReference type="Proteomes" id="UP000483286">
    <property type="component" value="Unassembled WGS sequence"/>
</dbReference>